<keyword evidence="2" id="KW-0472">Membrane</keyword>
<protein>
    <submittedName>
        <fullName evidence="3">Uncharacterized protein</fullName>
    </submittedName>
</protein>
<keyword evidence="2" id="KW-1133">Transmembrane helix</keyword>
<evidence type="ECO:0000256" key="2">
    <source>
        <dbReference type="SAM" id="Phobius"/>
    </source>
</evidence>
<proteinExistence type="predicted"/>
<feature type="transmembrane region" description="Helical" evidence="2">
    <location>
        <begin position="142"/>
        <end position="162"/>
    </location>
</feature>
<name>A0A3L5TTE6_MYTGA</name>
<dbReference type="Proteomes" id="UP000266721">
    <property type="component" value="Unassembled WGS sequence"/>
</dbReference>
<feature type="compositionally biased region" description="Basic and acidic residues" evidence="1">
    <location>
        <begin position="176"/>
        <end position="191"/>
    </location>
</feature>
<evidence type="ECO:0000313" key="4">
    <source>
        <dbReference type="Proteomes" id="UP000266721"/>
    </source>
</evidence>
<dbReference type="AlphaFoldDB" id="A0A3L5TTE6"/>
<evidence type="ECO:0000313" key="3">
    <source>
        <dbReference type="EMBL" id="OPL33220.1"/>
    </source>
</evidence>
<evidence type="ECO:0000256" key="1">
    <source>
        <dbReference type="SAM" id="MobiDB-lite"/>
    </source>
</evidence>
<organism evidence="3 4">
    <name type="scientific">Mytilus galloprovincialis</name>
    <name type="common">Mediterranean mussel</name>
    <dbReference type="NCBI Taxonomy" id="29158"/>
    <lineage>
        <taxon>Eukaryota</taxon>
        <taxon>Metazoa</taxon>
        <taxon>Spiralia</taxon>
        <taxon>Lophotrochozoa</taxon>
        <taxon>Mollusca</taxon>
        <taxon>Bivalvia</taxon>
        <taxon>Autobranchia</taxon>
        <taxon>Pteriomorphia</taxon>
        <taxon>Mytilida</taxon>
        <taxon>Mytiloidea</taxon>
        <taxon>Mytilidae</taxon>
        <taxon>Mytilinae</taxon>
        <taxon>Mytilus</taxon>
    </lineage>
</organism>
<feature type="region of interest" description="Disordered" evidence="1">
    <location>
        <begin position="176"/>
        <end position="211"/>
    </location>
</feature>
<comment type="caution">
    <text evidence="3">The sequence shown here is derived from an EMBL/GenBank/DDBJ whole genome shotgun (WGS) entry which is preliminary data.</text>
</comment>
<dbReference type="EMBL" id="KV584147">
    <property type="protein sequence ID" value="OPL33220.1"/>
    <property type="molecule type" value="Genomic_DNA"/>
</dbReference>
<reference evidence="3 4" key="1">
    <citation type="journal article" date="2016" name="PLoS ONE">
        <title>A First Insight into the Genome of the Filter-Feeder Mussel Mytilus galloprovincialis.</title>
        <authorList>
            <person name="Murgarella M."/>
            <person name="Puiu D."/>
            <person name="Novoa B."/>
            <person name="Figueras A."/>
            <person name="Posada D."/>
            <person name="Canchaya C."/>
        </authorList>
    </citation>
    <scope>NUCLEOTIDE SEQUENCE [LARGE SCALE GENOMIC DNA]</scope>
    <source>
        <tissue evidence="3">Muscle</tissue>
    </source>
</reference>
<feature type="non-terminal residue" evidence="3">
    <location>
        <position position="211"/>
    </location>
</feature>
<keyword evidence="4" id="KW-1185">Reference proteome</keyword>
<keyword evidence="2" id="KW-0812">Transmembrane</keyword>
<feature type="compositionally biased region" description="Polar residues" evidence="1">
    <location>
        <begin position="192"/>
        <end position="201"/>
    </location>
</feature>
<gene>
    <name evidence="3" type="ORF">AM593_06717</name>
</gene>
<sequence length="211" mass="23889">MICCQDPCDELVTEKILKCDNKHDFTMNYDFCWENITMLQILLYSRNKPSTELPTITVHTRALIERKFPPLSLHDMNAMSIQMSQCSCDDPNCRICKPTAHDMYIDLLKTVIKTIGDNDNNDENDNKINQEDVSSSSVDLNMLLPSLIGAIATVAVAIVGGIKCNKEINKNCRYDEKKKGGQKSNPERYNSRVDNSPTTQIKGKLKLNQLE</sequence>
<feature type="non-terminal residue" evidence="3">
    <location>
        <position position="1"/>
    </location>
</feature>
<accession>A0A3L5TTE6</accession>